<dbReference type="Proteomes" id="UP000559027">
    <property type="component" value="Unassembled WGS sequence"/>
</dbReference>
<gene>
    <name evidence="6" type="ORF">D9756_006025</name>
</gene>
<evidence type="ECO:0000256" key="2">
    <source>
        <dbReference type="ARBA" id="ARBA00022692"/>
    </source>
</evidence>
<dbReference type="OrthoDB" id="410651at2759"/>
<dbReference type="SUPFAM" id="SSF161084">
    <property type="entry name" value="MAPEG domain-like"/>
    <property type="match status" value="1"/>
</dbReference>
<comment type="subcellular location">
    <subcellularLocation>
        <location evidence="1">Membrane</location>
        <topology evidence="1">Multi-pass membrane protein</topology>
    </subcellularLocation>
</comment>
<dbReference type="Pfam" id="PF01124">
    <property type="entry name" value="MAPEG"/>
    <property type="match status" value="1"/>
</dbReference>
<dbReference type="PANTHER" id="PTHR10250">
    <property type="entry name" value="MICROSOMAL GLUTATHIONE S-TRANSFERASE"/>
    <property type="match status" value="1"/>
</dbReference>
<dbReference type="GO" id="GO:0005783">
    <property type="term" value="C:endoplasmic reticulum"/>
    <property type="evidence" value="ECO:0007669"/>
    <property type="project" value="TreeGrafter"/>
</dbReference>
<dbReference type="PANTHER" id="PTHR10250:SF26">
    <property type="entry name" value="GLUTATHIONE S-TRANSFERASE 3, MITOCHONDRIAL"/>
    <property type="match status" value="1"/>
</dbReference>
<dbReference type="InterPro" id="IPR001129">
    <property type="entry name" value="Membr-assoc_MAPEG"/>
</dbReference>
<keyword evidence="7" id="KW-1185">Reference proteome</keyword>
<dbReference type="GO" id="GO:0016020">
    <property type="term" value="C:membrane"/>
    <property type="evidence" value="ECO:0007669"/>
    <property type="project" value="UniProtKB-SubCell"/>
</dbReference>
<evidence type="ECO:0008006" key="8">
    <source>
        <dbReference type="Google" id="ProtNLM"/>
    </source>
</evidence>
<protein>
    <recommendedName>
        <fullName evidence="8">Membrane-associated proteins in eicosanoid and glutathione metabolism</fullName>
    </recommendedName>
</protein>
<evidence type="ECO:0000256" key="1">
    <source>
        <dbReference type="ARBA" id="ARBA00004141"/>
    </source>
</evidence>
<comment type="caution">
    <text evidence="6">The sequence shown here is derived from an EMBL/GenBank/DDBJ whole genome shotgun (WGS) entry which is preliminary data.</text>
</comment>
<evidence type="ECO:0000313" key="7">
    <source>
        <dbReference type="Proteomes" id="UP000559027"/>
    </source>
</evidence>
<proteinExistence type="predicted"/>
<keyword evidence="2 5" id="KW-0812">Transmembrane</keyword>
<sequence length="157" mass="17144">MSTTIQVPKEFGYVGAALISTVWLILGQGFIVGRYRKRAKIEYPQMYAELAQVEKSRDALLFNCAQRAHQNTLESIPVIWASTAIVGTQMPVLAASVCGIWTISRISYTLGYLTGNPRKRVNPIYGVGLLGSLGLTATATAYGARWVWEGISAKLGF</sequence>
<dbReference type="GO" id="GO:0004364">
    <property type="term" value="F:glutathione transferase activity"/>
    <property type="evidence" value="ECO:0007669"/>
    <property type="project" value="TreeGrafter"/>
</dbReference>
<keyword evidence="3 5" id="KW-1133">Transmembrane helix</keyword>
<dbReference type="GO" id="GO:0004602">
    <property type="term" value="F:glutathione peroxidase activity"/>
    <property type="evidence" value="ECO:0007669"/>
    <property type="project" value="TreeGrafter"/>
</dbReference>
<dbReference type="AlphaFoldDB" id="A0A8H5FWV0"/>
<evidence type="ECO:0000256" key="4">
    <source>
        <dbReference type="ARBA" id="ARBA00023136"/>
    </source>
</evidence>
<dbReference type="InterPro" id="IPR023352">
    <property type="entry name" value="MAPEG-like_dom_sf"/>
</dbReference>
<accession>A0A8H5FWV0</accession>
<reference evidence="6 7" key="1">
    <citation type="journal article" date="2020" name="ISME J.">
        <title>Uncovering the hidden diversity of litter-decomposition mechanisms in mushroom-forming fungi.</title>
        <authorList>
            <person name="Floudas D."/>
            <person name="Bentzer J."/>
            <person name="Ahren D."/>
            <person name="Johansson T."/>
            <person name="Persson P."/>
            <person name="Tunlid A."/>
        </authorList>
    </citation>
    <scope>NUCLEOTIDE SEQUENCE [LARGE SCALE GENOMIC DNA]</scope>
    <source>
        <strain evidence="6 7">CBS 146.42</strain>
    </source>
</reference>
<evidence type="ECO:0000256" key="5">
    <source>
        <dbReference type="SAM" id="Phobius"/>
    </source>
</evidence>
<evidence type="ECO:0000313" key="6">
    <source>
        <dbReference type="EMBL" id="KAF5352690.1"/>
    </source>
</evidence>
<organism evidence="6 7">
    <name type="scientific">Leucocoprinus leucothites</name>
    <dbReference type="NCBI Taxonomy" id="201217"/>
    <lineage>
        <taxon>Eukaryota</taxon>
        <taxon>Fungi</taxon>
        <taxon>Dikarya</taxon>
        <taxon>Basidiomycota</taxon>
        <taxon>Agaricomycotina</taxon>
        <taxon>Agaricomycetes</taxon>
        <taxon>Agaricomycetidae</taxon>
        <taxon>Agaricales</taxon>
        <taxon>Agaricineae</taxon>
        <taxon>Agaricaceae</taxon>
        <taxon>Leucocoprinus</taxon>
    </lineage>
</organism>
<feature type="transmembrane region" description="Helical" evidence="5">
    <location>
        <begin position="124"/>
        <end position="144"/>
    </location>
</feature>
<dbReference type="Gene3D" id="1.20.120.550">
    <property type="entry name" value="Membrane associated eicosanoid/glutathione metabolism-like domain"/>
    <property type="match status" value="1"/>
</dbReference>
<dbReference type="InterPro" id="IPR050997">
    <property type="entry name" value="MAPEG"/>
</dbReference>
<evidence type="ECO:0000256" key="3">
    <source>
        <dbReference type="ARBA" id="ARBA00022989"/>
    </source>
</evidence>
<dbReference type="GO" id="GO:0005635">
    <property type="term" value="C:nuclear envelope"/>
    <property type="evidence" value="ECO:0007669"/>
    <property type="project" value="TreeGrafter"/>
</dbReference>
<feature type="transmembrane region" description="Helical" evidence="5">
    <location>
        <begin position="12"/>
        <end position="32"/>
    </location>
</feature>
<keyword evidence="4 5" id="KW-0472">Membrane</keyword>
<dbReference type="EMBL" id="JAACJO010000011">
    <property type="protein sequence ID" value="KAF5352690.1"/>
    <property type="molecule type" value="Genomic_DNA"/>
</dbReference>
<name>A0A8H5FWV0_9AGAR</name>